<accession>A0A0T6AYE8</accession>
<reference evidence="1 2" key="1">
    <citation type="submission" date="2015-09" db="EMBL/GenBank/DDBJ databases">
        <title>Draft genome of the scarab beetle Oryctes borbonicus.</title>
        <authorList>
            <person name="Meyer J.M."/>
            <person name="Markov G.V."/>
            <person name="Baskaran P."/>
            <person name="Herrmann M."/>
            <person name="Sommer R.J."/>
            <person name="Roedelsperger C."/>
        </authorList>
    </citation>
    <scope>NUCLEOTIDE SEQUENCE [LARGE SCALE GENOMIC DNA]</scope>
    <source>
        <strain evidence="1">OB123</strain>
        <tissue evidence="1">Whole animal</tissue>
    </source>
</reference>
<evidence type="ECO:0000313" key="2">
    <source>
        <dbReference type="Proteomes" id="UP000051574"/>
    </source>
</evidence>
<dbReference type="AlphaFoldDB" id="A0A0T6AYE8"/>
<name>A0A0T6AYE8_9SCAR</name>
<dbReference type="OrthoDB" id="191673at2759"/>
<gene>
    <name evidence="1" type="ORF">AMK59_7623</name>
</gene>
<feature type="non-terminal residue" evidence="1">
    <location>
        <position position="162"/>
    </location>
</feature>
<evidence type="ECO:0000313" key="1">
    <source>
        <dbReference type="EMBL" id="KRT79877.1"/>
    </source>
</evidence>
<protein>
    <submittedName>
        <fullName evidence="1">Uncharacterized protein</fullName>
    </submittedName>
</protein>
<dbReference type="EMBL" id="LJIG01022569">
    <property type="protein sequence ID" value="KRT79877.1"/>
    <property type="molecule type" value="Genomic_DNA"/>
</dbReference>
<organism evidence="1 2">
    <name type="scientific">Oryctes borbonicus</name>
    <dbReference type="NCBI Taxonomy" id="1629725"/>
    <lineage>
        <taxon>Eukaryota</taxon>
        <taxon>Metazoa</taxon>
        <taxon>Ecdysozoa</taxon>
        <taxon>Arthropoda</taxon>
        <taxon>Hexapoda</taxon>
        <taxon>Insecta</taxon>
        <taxon>Pterygota</taxon>
        <taxon>Neoptera</taxon>
        <taxon>Endopterygota</taxon>
        <taxon>Coleoptera</taxon>
        <taxon>Polyphaga</taxon>
        <taxon>Scarabaeiformia</taxon>
        <taxon>Scarabaeidae</taxon>
        <taxon>Dynastinae</taxon>
        <taxon>Oryctes</taxon>
    </lineage>
</organism>
<sequence>MMCVVTQDNYYKLLETVECLMGQDDTCKKLIQNGVINIILLRTYPDSSDLKLEQSYRSIDNTQRKISHLDLSISILWKLLEIKQNYPNISTGKLVQPITWRSVQNVLRILSTLRMKKQRRNNLVCLILFILKLDDVYIAGEVADDLALLCAASEIVTAGTWA</sequence>
<proteinExistence type="predicted"/>
<dbReference type="Proteomes" id="UP000051574">
    <property type="component" value="Unassembled WGS sequence"/>
</dbReference>
<keyword evidence="2" id="KW-1185">Reference proteome</keyword>
<comment type="caution">
    <text evidence="1">The sequence shown here is derived from an EMBL/GenBank/DDBJ whole genome shotgun (WGS) entry which is preliminary data.</text>
</comment>